<evidence type="ECO:0000313" key="6">
    <source>
        <dbReference type="EMBL" id="KAK9751851.1"/>
    </source>
</evidence>
<dbReference type="GO" id="GO:0005634">
    <property type="term" value="C:nucleus"/>
    <property type="evidence" value="ECO:0007669"/>
    <property type="project" value="UniProtKB-SubCell"/>
</dbReference>
<dbReference type="PANTHER" id="PTHR46481">
    <property type="entry name" value="ZINC FINGER BED DOMAIN-CONTAINING PROTEIN 4"/>
    <property type="match status" value="1"/>
</dbReference>
<dbReference type="EMBL" id="JASPKY010000025">
    <property type="protein sequence ID" value="KAK9751851.1"/>
    <property type="molecule type" value="Genomic_DNA"/>
</dbReference>
<evidence type="ECO:0000256" key="2">
    <source>
        <dbReference type="ARBA" id="ARBA00022723"/>
    </source>
</evidence>
<name>A0AAW1MU32_POPJA</name>
<keyword evidence="5" id="KW-0539">Nucleus</keyword>
<reference evidence="6 7" key="1">
    <citation type="journal article" date="2024" name="BMC Genomics">
        <title>De novo assembly and annotation of Popillia japonica's genome with initial clues to its potential as an invasive pest.</title>
        <authorList>
            <person name="Cucini C."/>
            <person name="Boschi S."/>
            <person name="Funari R."/>
            <person name="Cardaioli E."/>
            <person name="Iannotti N."/>
            <person name="Marturano G."/>
            <person name="Paoli F."/>
            <person name="Bruttini M."/>
            <person name="Carapelli A."/>
            <person name="Frati F."/>
            <person name="Nardi F."/>
        </authorList>
    </citation>
    <scope>NUCLEOTIDE SEQUENCE [LARGE SCALE GENOMIC DNA]</scope>
    <source>
        <strain evidence="6">DMR45628</strain>
    </source>
</reference>
<keyword evidence="3" id="KW-0863">Zinc-finger</keyword>
<dbReference type="InterPro" id="IPR052035">
    <property type="entry name" value="ZnF_BED_domain_contain"/>
</dbReference>
<protein>
    <recommendedName>
        <fullName evidence="8">Zinc finger BED domain-containing protein 4</fullName>
    </recommendedName>
</protein>
<keyword evidence="4" id="KW-0862">Zinc</keyword>
<dbReference type="InterPro" id="IPR012337">
    <property type="entry name" value="RNaseH-like_sf"/>
</dbReference>
<dbReference type="GO" id="GO:0008270">
    <property type="term" value="F:zinc ion binding"/>
    <property type="evidence" value="ECO:0007669"/>
    <property type="project" value="UniProtKB-KW"/>
</dbReference>
<evidence type="ECO:0000256" key="1">
    <source>
        <dbReference type="ARBA" id="ARBA00004123"/>
    </source>
</evidence>
<dbReference type="Proteomes" id="UP001458880">
    <property type="component" value="Unassembled WGS sequence"/>
</dbReference>
<evidence type="ECO:0000313" key="7">
    <source>
        <dbReference type="Proteomes" id="UP001458880"/>
    </source>
</evidence>
<gene>
    <name evidence="6" type="ORF">QE152_g4743</name>
</gene>
<organism evidence="6 7">
    <name type="scientific">Popillia japonica</name>
    <name type="common">Japanese beetle</name>
    <dbReference type="NCBI Taxonomy" id="7064"/>
    <lineage>
        <taxon>Eukaryota</taxon>
        <taxon>Metazoa</taxon>
        <taxon>Ecdysozoa</taxon>
        <taxon>Arthropoda</taxon>
        <taxon>Hexapoda</taxon>
        <taxon>Insecta</taxon>
        <taxon>Pterygota</taxon>
        <taxon>Neoptera</taxon>
        <taxon>Endopterygota</taxon>
        <taxon>Coleoptera</taxon>
        <taxon>Polyphaga</taxon>
        <taxon>Scarabaeiformia</taxon>
        <taxon>Scarabaeidae</taxon>
        <taxon>Rutelinae</taxon>
        <taxon>Popillia</taxon>
    </lineage>
</organism>
<dbReference type="SUPFAM" id="SSF53098">
    <property type="entry name" value="Ribonuclease H-like"/>
    <property type="match status" value="1"/>
</dbReference>
<accession>A0AAW1MU32</accession>
<evidence type="ECO:0000256" key="3">
    <source>
        <dbReference type="ARBA" id="ARBA00022771"/>
    </source>
</evidence>
<keyword evidence="2" id="KW-0479">Metal-binding</keyword>
<comment type="subcellular location">
    <subcellularLocation>
        <location evidence="1">Nucleus</location>
    </subcellularLocation>
</comment>
<comment type="caution">
    <text evidence="6">The sequence shown here is derived from an EMBL/GenBank/DDBJ whole genome shotgun (WGS) entry which is preliminary data.</text>
</comment>
<sequence length="172" mass="19840">MILDVKTRWNSMYYMLERFLQLLPMVSNILFSDFNAPNMITAAEIEHLREICKNLKPLERMTVEISGENYPTIGKLIPMIGCLIDQYNNYLHRFGAIKKSYIPAVSTTLDPRFKQIYFRDPQAMGTVMSHIKCEIPTVADVIYFRDPQAMGTVMSHIKCEIPTVADVIKTTR</sequence>
<dbReference type="AlphaFoldDB" id="A0AAW1MU32"/>
<keyword evidence="7" id="KW-1185">Reference proteome</keyword>
<dbReference type="PANTHER" id="PTHR46481:SF10">
    <property type="entry name" value="ZINC FINGER BED DOMAIN-CONTAINING PROTEIN 39"/>
    <property type="match status" value="1"/>
</dbReference>
<evidence type="ECO:0000256" key="4">
    <source>
        <dbReference type="ARBA" id="ARBA00022833"/>
    </source>
</evidence>
<evidence type="ECO:0000256" key="5">
    <source>
        <dbReference type="ARBA" id="ARBA00023242"/>
    </source>
</evidence>
<evidence type="ECO:0008006" key="8">
    <source>
        <dbReference type="Google" id="ProtNLM"/>
    </source>
</evidence>
<proteinExistence type="predicted"/>